<feature type="signal peptide" evidence="10">
    <location>
        <begin position="1"/>
        <end position="21"/>
    </location>
</feature>
<dbReference type="InterPro" id="IPR015919">
    <property type="entry name" value="Cadherin-like_sf"/>
</dbReference>
<keyword evidence="2" id="KW-0812">Transmembrane</keyword>
<evidence type="ECO:0000256" key="2">
    <source>
        <dbReference type="ARBA" id="ARBA00022692"/>
    </source>
</evidence>
<dbReference type="SUPFAM" id="SSF49313">
    <property type="entry name" value="Cadherin-like"/>
    <property type="match status" value="3"/>
</dbReference>
<organism evidence="12 13">
    <name type="scientific">Brachionus plicatilis</name>
    <name type="common">Marine rotifer</name>
    <name type="synonym">Brachionus muelleri</name>
    <dbReference type="NCBI Taxonomy" id="10195"/>
    <lineage>
        <taxon>Eukaryota</taxon>
        <taxon>Metazoa</taxon>
        <taxon>Spiralia</taxon>
        <taxon>Gnathifera</taxon>
        <taxon>Rotifera</taxon>
        <taxon>Eurotatoria</taxon>
        <taxon>Monogononta</taxon>
        <taxon>Pseudotrocha</taxon>
        <taxon>Ploima</taxon>
        <taxon>Brachionidae</taxon>
        <taxon>Brachionus</taxon>
    </lineage>
</organism>
<dbReference type="InterPro" id="IPR050174">
    <property type="entry name" value="Protocadherin/Cadherin-CA"/>
</dbReference>
<dbReference type="OrthoDB" id="6252479at2759"/>
<evidence type="ECO:0000256" key="9">
    <source>
        <dbReference type="PROSITE-ProRule" id="PRU00043"/>
    </source>
</evidence>
<protein>
    <submittedName>
        <fullName evidence="12">Protocadherin beta-2</fullName>
    </submittedName>
</protein>
<keyword evidence="5" id="KW-0130">Cell adhesion</keyword>
<dbReference type="PRINTS" id="PR00205">
    <property type="entry name" value="CADHERIN"/>
</dbReference>
<reference evidence="12 13" key="1">
    <citation type="journal article" date="2018" name="Sci. Rep.">
        <title>Genomic signatures of local adaptation to the degree of environmental predictability in rotifers.</title>
        <authorList>
            <person name="Franch-Gras L."/>
            <person name="Hahn C."/>
            <person name="Garcia-Roger E.M."/>
            <person name="Carmona M.J."/>
            <person name="Serra M."/>
            <person name="Gomez A."/>
        </authorList>
    </citation>
    <scope>NUCLEOTIDE SEQUENCE [LARGE SCALE GENOMIC DNA]</scope>
    <source>
        <strain evidence="12">HYR1</strain>
    </source>
</reference>
<dbReference type="SMART" id="SM00112">
    <property type="entry name" value="CA"/>
    <property type="match status" value="3"/>
</dbReference>
<keyword evidence="8" id="KW-0325">Glycoprotein</keyword>
<comment type="subcellular location">
    <subcellularLocation>
        <location evidence="1">Membrane</location>
        <topology evidence="1">Single-pass membrane protein</topology>
    </subcellularLocation>
</comment>
<feature type="domain" description="Cadherin" evidence="11">
    <location>
        <begin position="664"/>
        <end position="721"/>
    </location>
</feature>
<dbReference type="PANTHER" id="PTHR24028">
    <property type="entry name" value="CADHERIN-87A"/>
    <property type="match status" value="1"/>
</dbReference>
<sequence length="1068" mass="124246">MSLIFCYIVLVYFMSFTHQTAQTPHILFKKLSPVQVYENLEIGHQIIDLKEKVIDLNEISYENAQIVFEFLEEQKFATNILNLVSLKEFFILDEYSGIIRTSKSIDLEHFCNYNLCQNKNINNEIYLNKTLQEGCHLNFKIRASKQYDNRAKLIYQISFDLIIHDINEFHPIFSQKSPLTFSVNEEFSPIELLIGSVPNDKDCMDKSQIYYHIKILEVNQTKFQAKTTIENSNFGFQVVTRQDLLFLYSNKPLDREVYQSVTLDLIAFDRVDINEANTAYLKIIINIIDINDNSPVFKIPVYSLEFDEGLPSGTELIRVEATDLDQGQNGLVSFEFASLSDQINKNFLLNRTTGLLYLKNKLTSDIKNWTLQIKASDHGSNKKSNFCLVHIQVKDVNNHKPEMGVNFFVIPGLIEPKFETIHNFDKNTIRKEDVVFLPKSLEANTTIGILSVYDPDSGPNGQIEGCEIFSKLQEKIPIFLQNFNEIDRQSESYSSNGDIDEAIKMLVDAELDSYYKASNEQKYLIRTKFNFDKFKIFNIELRTSDSGLLDRQTGSKSFKMIILNANILNNQFLDEDDVDENFSYDQEELIDYDEEMSMFSRLGLKVNLNENNLFPISLAKLTSANFGLNMPLKYDLYLPTNFNSKQNYFKKSTIFQCSLSLFKYLSIDQNGIIRLNRSLDREICQIFKFYIKGESVNDKRISSIITFKINVIDLNDNPPRFEKKHFKFEFIRSLNKTFNIPIRDSDLKSSYIFRIESLDHSEKISDFIKLQPDENFKSINLLINEKINFGKKNKYLFNLIVIEASNLDTGMVNSDIALIEIDVLNEEELRPAVKKLSIMGDLADKDYSSIKMLNDTVFFVYTNYENLINKLRIKDSSTSETYLSLLKIDVQEKSTQNYRKEQKVNFSIQSLKFYDSVANFKNKTDSSFGSKMDTTELFLLTEPDGILNVNLDSFKKLNSKLTRPFICFIEIKIHNKTNMLFTNFTIILSINRKAKAKMEIVELENYLKQLYLVEQEDENLSNRIDKEFFKKKFKTINCDKNTLKSDLKRKQSQTCLSKKLYRIIGNRK</sequence>
<proteinExistence type="predicted"/>
<feature type="chain" id="PRO_5018016272" evidence="10">
    <location>
        <begin position="22"/>
        <end position="1068"/>
    </location>
</feature>
<evidence type="ECO:0000313" key="12">
    <source>
        <dbReference type="EMBL" id="RNA44603.1"/>
    </source>
</evidence>
<evidence type="ECO:0000256" key="5">
    <source>
        <dbReference type="ARBA" id="ARBA00022889"/>
    </source>
</evidence>
<dbReference type="GO" id="GO:0007156">
    <property type="term" value="P:homophilic cell adhesion via plasma membrane adhesion molecules"/>
    <property type="evidence" value="ECO:0007669"/>
    <property type="project" value="InterPro"/>
</dbReference>
<dbReference type="Gene3D" id="2.60.40.60">
    <property type="entry name" value="Cadherins"/>
    <property type="match status" value="4"/>
</dbReference>
<dbReference type="AlphaFoldDB" id="A0A3M7T941"/>
<keyword evidence="3" id="KW-0677">Repeat</keyword>
<keyword evidence="10" id="KW-0732">Signal</keyword>
<dbReference type="Proteomes" id="UP000276133">
    <property type="component" value="Unassembled WGS sequence"/>
</dbReference>
<comment type="caution">
    <text evidence="12">The sequence shown here is derived from an EMBL/GenBank/DDBJ whole genome shotgun (WGS) entry which is preliminary data.</text>
</comment>
<dbReference type="FunFam" id="2.60.40.60:FF:000002">
    <property type="entry name" value="Protocadherin alpha 2"/>
    <property type="match status" value="1"/>
</dbReference>
<dbReference type="GO" id="GO:0005509">
    <property type="term" value="F:calcium ion binding"/>
    <property type="evidence" value="ECO:0007669"/>
    <property type="project" value="UniProtKB-UniRule"/>
</dbReference>
<feature type="domain" description="Cadherin" evidence="11">
    <location>
        <begin position="175"/>
        <end position="297"/>
    </location>
</feature>
<evidence type="ECO:0000313" key="13">
    <source>
        <dbReference type="Proteomes" id="UP000276133"/>
    </source>
</evidence>
<dbReference type="CDD" id="cd11304">
    <property type="entry name" value="Cadherin_repeat"/>
    <property type="match status" value="3"/>
</dbReference>
<dbReference type="Pfam" id="PF00028">
    <property type="entry name" value="Cadherin"/>
    <property type="match status" value="1"/>
</dbReference>
<evidence type="ECO:0000256" key="4">
    <source>
        <dbReference type="ARBA" id="ARBA00022837"/>
    </source>
</evidence>
<evidence type="ECO:0000259" key="11">
    <source>
        <dbReference type="PROSITE" id="PS50268"/>
    </source>
</evidence>
<evidence type="ECO:0000256" key="1">
    <source>
        <dbReference type="ARBA" id="ARBA00004167"/>
    </source>
</evidence>
<dbReference type="GO" id="GO:0005886">
    <property type="term" value="C:plasma membrane"/>
    <property type="evidence" value="ECO:0007669"/>
    <property type="project" value="InterPro"/>
</dbReference>
<dbReference type="InterPro" id="IPR002126">
    <property type="entry name" value="Cadherin-like_dom"/>
</dbReference>
<keyword evidence="7" id="KW-0472">Membrane</keyword>
<dbReference type="EMBL" id="REGN01000082">
    <property type="protein sequence ID" value="RNA44603.1"/>
    <property type="molecule type" value="Genomic_DNA"/>
</dbReference>
<keyword evidence="13" id="KW-1185">Reference proteome</keyword>
<keyword evidence="4 9" id="KW-0106">Calcium</keyword>
<feature type="domain" description="Cadherin" evidence="11">
    <location>
        <begin position="28"/>
        <end position="173"/>
    </location>
</feature>
<evidence type="ECO:0000256" key="8">
    <source>
        <dbReference type="ARBA" id="ARBA00023180"/>
    </source>
</evidence>
<dbReference type="STRING" id="10195.A0A3M7T941"/>
<dbReference type="PANTHER" id="PTHR24028:SF146">
    <property type="entry name" value="CADHERIN 96CB, ISOFORM D-RELATED"/>
    <property type="match status" value="1"/>
</dbReference>
<feature type="domain" description="Cadherin" evidence="11">
    <location>
        <begin position="298"/>
        <end position="403"/>
    </location>
</feature>
<evidence type="ECO:0000256" key="10">
    <source>
        <dbReference type="SAM" id="SignalP"/>
    </source>
</evidence>
<gene>
    <name evidence="12" type="ORF">BpHYR1_035196</name>
</gene>
<dbReference type="PROSITE" id="PS00232">
    <property type="entry name" value="CADHERIN_1"/>
    <property type="match status" value="2"/>
</dbReference>
<evidence type="ECO:0000256" key="7">
    <source>
        <dbReference type="ARBA" id="ARBA00023136"/>
    </source>
</evidence>
<dbReference type="InterPro" id="IPR020894">
    <property type="entry name" value="Cadherin_CS"/>
</dbReference>
<evidence type="ECO:0000256" key="3">
    <source>
        <dbReference type="ARBA" id="ARBA00022737"/>
    </source>
</evidence>
<name>A0A3M7T941_BRAPC</name>
<accession>A0A3M7T941</accession>
<dbReference type="PROSITE" id="PS50268">
    <property type="entry name" value="CADHERIN_2"/>
    <property type="match status" value="4"/>
</dbReference>
<evidence type="ECO:0000256" key="6">
    <source>
        <dbReference type="ARBA" id="ARBA00022989"/>
    </source>
</evidence>
<keyword evidence="6" id="KW-1133">Transmembrane helix</keyword>